<organism evidence="1 2">
    <name type="scientific">Araneus ventricosus</name>
    <name type="common">Orbweaver spider</name>
    <name type="synonym">Epeira ventricosa</name>
    <dbReference type="NCBI Taxonomy" id="182803"/>
    <lineage>
        <taxon>Eukaryota</taxon>
        <taxon>Metazoa</taxon>
        <taxon>Ecdysozoa</taxon>
        <taxon>Arthropoda</taxon>
        <taxon>Chelicerata</taxon>
        <taxon>Arachnida</taxon>
        <taxon>Araneae</taxon>
        <taxon>Araneomorphae</taxon>
        <taxon>Entelegynae</taxon>
        <taxon>Araneoidea</taxon>
        <taxon>Araneidae</taxon>
        <taxon>Araneus</taxon>
    </lineage>
</organism>
<sequence>MKSHKELPQAHNLRVTQSYFSHIISESQRVTSDPHDLRSHTGYGHIISSHKELLQSHNLRSHKSYFSPHDLQNPERLLQSQILRNHKELLPVT</sequence>
<comment type="caution">
    <text evidence="1">The sequence shown here is derived from an EMBL/GenBank/DDBJ whole genome shotgun (WGS) entry which is preliminary data.</text>
</comment>
<keyword evidence="2" id="KW-1185">Reference proteome</keyword>
<evidence type="ECO:0000313" key="1">
    <source>
        <dbReference type="EMBL" id="GBN15650.1"/>
    </source>
</evidence>
<gene>
    <name evidence="1" type="ORF">AVEN_167110_1</name>
</gene>
<proteinExistence type="predicted"/>
<accession>A0A4Y2LNF0</accession>
<evidence type="ECO:0000313" key="2">
    <source>
        <dbReference type="Proteomes" id="UP000499080"/>
    </source>
</evidence>
<name>A0A4Y2LNF0_ARAVE</name>
<protein>
    <submittedName>
        <fullName evidence="1">Uncharacterized protein</fullName>
    </submittedName>
</protein>
<dbReference type="AlphaFoldDB" id="A0A4Y2LNF0"/>
<dbReference type="Proteomes" id="UP000499080">
    <property type="component" value="Unassembled WGS sequence"/>
</dbReference>
<reference evidence="1 2" key="1">
    <citation type="journal article" date="2019" name="Sci. Rep.">
        <title>Orb-weaving spider Araneus ventricosus genome elucidates the spidroin gene catalogue.</title>
        <authorList>
            <person name="Kono N."/>
            <person name="Nakamura H."/>
            <person name="Ohtoshi R."/>
            <person name="Moran D.A.P."/>
            <person name="Shinohara A."/>
            <person name="Yoshida Y."/>
            <person name="Fujiwara M."/>
            <person name="Mori M."/>
            <person name="Tomita M."/>
            <person name="Arakawa K."/>
        </authorList>
    </citation>
    <scope>NUCLEOTIDE SEQUENCE [LARGE SCALE GENOMIC DNA]</scope>
</reference>
<dbReference type="EMBL" id="BGPR01006049">
    <property type="protein sequence ID" value="GBN15650.1"/>
    <property type="molecule type" value="Genomic_DNA"/>
</dbReference>